<comment type="caution">
    <text evidence="3">The sequence shown here is derived from an EMBL/GenBank/DDBJ whole genome shotgun (WGS) entry which is preliminary data.</text>
</comment>
<feature type="compositionally biased region" description="Low complexity" evidence="1">
    <location>
        <begin position="376"/>
        <end position="390"/>
    </location>
</feature>
<dbReference type="RefSeq" id="WP_204469505.1">
    <property type="nucleotide sequence ID" value="NZ_JACLYU010000017.1"/>
</dbReference>
<feature type="transmembrane region" description="Helical" evidence="2">
    <location>
        <begin position="130"/>
        <end position="148"/>
    </location>
</feature>
<feature type="compositionally biased region" description="Gly residues" evidence="1">
    <location>
        <begin position="256"/>
        <end position="267"/>
    </location>
</feature>
<accession>A0A939B8T0</accession>
<reference evidence="3" key="2">
    <citation type="journal article" date="2021" name="Sci. Rep.">
        <title>The distribution of antibiotic resistance genes in chicken gut microbiota commensals.</title>
        <authorList>
            <person name="Juricova H."/>
            <person name="Matiasovicova J."/>
            <person name="Kubasova T."/>
            <person name="Cejkova D."/>
            <person name="Rychlik I."/>
        </authorList>
    </citation>
    <scope>NUCLEOTIDE SEQUENCE</scope>
    <source>
        <strain evidence="3">An836</strain>
    </source>
</reference>
<gene>
    <name evidence="3" type="ORF">H7U32_07770</name>
</gene>
<dbReference type="InterPro" id="IPR036890">
    <property type="entry name" value="HATPase_C_sf"/>
</dbReference>
<keyword evidence="2" id="KW-0812">Transmembrane</keyword>
<feature type="compositionally biased region" description="Basic and acidic residues" evidence="1">
    <location>
        <begin position="244"/>
        <end position="254"/>
    </location>
</feature>
<feature type="compositionally biased region" description="Polar residues" evidence="1">
    <location>
        <begin position="354"/>
        <end position="368"/>
    </location>
</feature>
<dbReference type="AlphaFoldDB" id="A0A939B8T0"/>
<feature type="region of interest" description="Disordered" evidence="1">
    <location>
        <begin position="306"/>
        <end position="390"/>
    </location>
</feature>
<dbReference type="Gene3D" id="3.30.565.10">
    <property type="entry name" value="Histidine kinase-like ATPase, C-terminal domain"/>
    <property type="match status" value="1"/>
</dbReference>
<dbReference type="EMBL" id="JACLYU010000017">
    <property type="protein sequence ID" value="MBM6700187.1"/>
    <property type="molecule type" value="Genomic_DNA"/>
</dbReference>
<feature type="region of interest" description="Disordered" evidence="1">
    <location>
        <begin position="475"/>
        <end position="506"/>
    </location>
</feature>
<feature type="transmembrane region" description="Helical" evidence="2">
    <location>
        <begin position="17"/>
        <end position="35"/>
    </location>
</feature>
<dbReference type="Proteomes" id="UP000718821">
    <property type="component" value="Unassembled WGS sequence"/>
</dbReference>
<feature type="compositionally biased region" description="Low complexity" evidence="1">
    <location>
        <begin position="480"/>
        <end position="495"/>
    </location>
</feature>
<protein>
    <submittedName>
        <fullName evidence="3">Uncharacterized protein</fullName>
    </submittedName>
</protein>
<keyword evidence="2" id="KW-1133">Transmembrane helix</keyword>
<feature type="transmembrane region" description="Helical" evidence="2">
    <location>
        <begin position="168"/>
        <end position="189"/>
    </location>
</feature>
<keyword evidence="4" id="KW-1185">Reference proteome</keyword>
<sequence length="550" mass="56153">MTAGSAVLPAARGESRVLRAACAIGIAALVLLLVLRPPTQPVNMLAMLVGVALLGVLPRLPKAAGLAGLPLCLAATWPAGYLPKDIGVAMVLFCLFLAIGYAWPTWVGAVAAAAYALVESACTVWLGARGAAACCVRELLGLWLAAAADDGGPGPAASSVPAGPWPVFVAGTLVSGIVSGFAVILGYAFSARAQTSDQLERTQAMLGRLTREQELAHMIHDSVANDASVIAMLAWRAKSILGESGRDGGGHDDGTGAPGAGHDGSIGGDADSAENRNAEISAMLDAIYDRAHQALDRTHEVIDVLNGTRSMDGGPAPEPDRRRAAVGPSVAMSLPCPNGLSAATGPSAPSAATNLSAPTGPSPSTVPSAATGWSVPAGPAPAAAPSAAGPLDGRLERLCEDQDRTLRMLGFQGRGRVEGAGPDRVPARTRRVVIELVQEIYANIVRHGMTGADGCYAVLIELDADAARITSTNRIADGPSRISQTGQTSQSSPTTRTKRTRHGRGLGLHRAAVESLGGTMATAIQDGTWVLSARIPLAGRGAGAPRDRRG</sequence>
<evidence type="ECO:0000256" key="1">
    <source>
        <dbReference type="SAM" id="MobiDB-lite"/>
    </source>
</evidence>
<feature type="compositionally biased region" description="Low complexity" evidence="1">
    <location>
        <begin position="341"/>
        <end position="353"/>
    </location>
</feature>
<proteinExistence type="predicted"/>
<evidence type="ECO:0000256" key="2">
    <source>
        <dbReference type="SAM" id="Phobius"/>
    </source>
</evidence>
<feature type="region of interest" description="Disordered" evidence="1">
    <location>
        <begin position="244"/>
        <end position="272"/>
    </location>
</feature>
<evidence type="ECO:0000313" key="4">
    <source>
        <dbReference type="Proteomes" id="UP000718821"/>
    </source>
</evidence>
<evidence type="ECO:0000313" key="3">
    <source>
        <dbReference type="EMBL" id="MBM6700187.1"/>
    </source>
</evidence>
<reference evidence="3" key="1">
    <citation type="submission" date="2020-08" db="EMBL/GenBank/DDBJ databases">
        <authorList>
            <person name="Cejkova D."/>
            <person name="Kubasova T."/>
            <person name="Jahodarova E."/>
            <person name="Rychlik I."/>
        </authorList>
    </citation>
    <scope>NUCLEOTIDE SEQUENCE</scope>
    <source>
        <strain evidence="3">An836</strain>
    </source>
</reference>
<feature type="transmembrane region" description="Helical" evidence="2">
    <location>
        <begin position="88"/>
        <end position="118"/>
    </location>
</feature>
<organism evidence="3 4">
    <name type="scientific">Bifidobacterium pullorum subsp. saeculare</name>
    <dbReference type="NCBI Taxonomy" id="78257"/>
    <lineage>
        <taxon>Bacteria</taxon>
        <taxon>Bacillati</taxon>
        <taxon>Actinomycetota</taxon>
        <taxon>Actinomycetes</taxon>
        <taxon>Bifidobacteriales</taxon>
        <taxon>Bifidobacteriaceae</taxon>
        <taxon>Bifidobacterium</taxon>
    </lineage>
</organism>
<keyword evidence="2" id="KW-0472">Membrane</keyword>
<name>A0A939B8T0_9BIFI</name>
<feature type="transmembrane region" description="Helical" evidence="2">
    <location>
        <begin position="41"/>
        <end position="57"/>
    </location>
</feature>